<keyword evidence="6" id="KW-0012">Acyltransferase</keyword>
<reference evidence="6 7" key="1">
    <citation type="submission" date="2017-03" db="EMBL/GenBank/DDBJ databases">
        <title>Genome Sequence of Roseovarius mucosus strain SMR3 Isolated from a culture of the Diatom Skeletonema marinoi.</title>
        <authorList>
            <person name="Topel M."/>
            <person name="Pinder M."/>
            <person name="Johansson O.N."/>
            <person name="Kourtchenko O."/>
            <person name="Godhe A."/>
            <person name="Clarke A.K."/>
        </authorList>
    </citation>
    <scope>NUCLEOTIDE SEQUENCE [LARGE SCALE GENOMIC DNA]</scope>
    <source>
        <strain evidence="6 7">SMR3</strain>
    </source>
</reference>
<accession>A0A1V0RJB5</accession>
<dbReference type="Gene3D" id="3.40.47.10">
    <property type="match status" value="1"/>
</dbReference>
<dbReference type="PROSITE" id="PS52004">
    <property type="entry name" value="KS3_2"/>
    <property type="match status" value="1"/>
</dbReference>
<dbReference type="SUPFAM" id="SSF53901">
    <property type="entry name" value="Thiolase-like"/>
    <property type="match status" value="1"/>
</dbReference>
<keyword evidence="3 4" id="KW-0808">Transferase</keyword>
<dbReference type="Gene3D" id="3.30.70.3290">
    <property type="match status" value="1"/>
</dbReference>
<dbReference type="KEGG" id="rmm:ROSMUCSMR3_00300"/>
<keyword evidence="7" id="KW-1185">Reference proteome</keyword>
<dbReference type="InterPro" id="IPR020841">
    <property type="entry name" value="PKS_Beta-ketoAc_synthase_dom"/>
</dbReference>
<dbReference type="Pfam" id="PF00109">
    <property type="entry name" value="ketoacyl-synt"/>
    <property type="match status" value="1"/>
</dbReference>
<sequence length="613" mass="64317">MRPDEPIAVIGLACRFPGVDGPEELNRLLRSGQTGIRDIPPDRWALWGLSEDLSSREGFPVMRAGTLDDIAFFDRRPFRISANEAPLIDPQQRLALETSWHALEDAGFSPACLEDAPIGVFMGAGSSDYALRMAQAGISGAGNPHCANGAQNAAISGRISYCLGLTGPSLTIDTACSSGAAAVALAGDNLRLGHCDVALAGGVNALLSVEPFRALSGMSVLSAKGETRSFDATASGFVRSEGCGVLVLKRLSCALAAGDRIHAVLPGWAMGQDGRSNGLSAPSRRAQARVILQAVEAAGLTPTDIGAIEAHGSATVLGDTIEISALADVFGDRVDTKVVVGSVKATLGHLEAAAGVAGLIKAILMVRDGFMPRQPCFATPSPRINWDEVPFEIVRDQRVWPGPRRVMGVNSFGMSGLNAHILVSNADMSLHRALPAGGRHLFLLSAASPDSLRTRISQLLETLRAPGADLGKIALATRRRWVGLSYRSGFVAASLEEAQEALTRSLASPSPGPVAPAAEIALNIPSDRADLHRVLQQVWPRYALGLSQAAVPDPGTRPETMEDAVLALHLAGATLCLDAISPSAAGGADLPGYPFDRQRHWFDAVRPARAPRG</sequence>
<dbReference type="GO" id="GO:0004315">
    <property type="term" value="F:3-oxoacyl-[acyl-carrier-protein] synthase activity"/>
    <property type="evidence" value="ECO:0007669"/>
    <property type="project" value="UniProtKB-EC"/>
</dbReference>
<evidence type="ECO:0000259" key="5">
    <source>
        <dbReference type="PROSITE" id="PS52004"/>
    </source>
</evidence>
<dbReference type="InterPro" id="IPR050091">
    <property type="entry name" value="PKS_NRPS_Biosynth_Enz"/>
</dbReference>
<dbReference type="EC" id="2.3.1.41" evidence="6"/>
<dbReference type="Pfam" id="PF02801">
    <property type="entry name" value="Ketoacyl-synt_C"/>
    <property type="match status" value="1"/>
</dbReference>
<dbReference type="GO" id="GO:0004312">
    <property type="term" value="F:fatty acid synthase activity"/>
    <property type="evidence" value="ECO:0007669"/>
    <property type="project" value="TreeGrafter"/>
</dbReference>
<protein>
    <submittedName>
        <fullName evidence="6">Phthiocerol synthesis polyketide synthase type I PpsA</fullName>
        <ecNumber evidence="6">2.3.1.41</ecNumber>
    </submittedName>
</protein>
<evidence type="ECO:0000256" key="2">
    <source>
        <dbReference type="ARBA" id="ARBA00022553"/>
    </source>
</evidence>
<evidence type="ECO:0000313" key="7">
    <source>
        <dbReference type="Proteomes" id="UP000192273"/>
    </source>
</evidence>
<dbReference type="InterPro" id="IPR032821">
    <property type="entry name" value="PKS_assoc"/>
</dbReference>
<dbReference type="OrthoDB" id="9778690at2"/>
<dbReference type="InterPro" id="IPR014030">
    <property type="entry name" value="Ketoacyl_synth_N"/>
</dbReference>
<dbReference type="PANTHER" id="PTHR43775">
    <property type="entry name" value="FATTY ACID SYNTHASE"/>
    <property type="match status" value="1"/>
</dbReference>
<dbReference type="InterPro" id="IPR014031">
    <property type="entry name" value="Ketoacyl_synth_C"/>
</dbReference>
<dbReference type="AlphaFoldDB" id="A0A1V0RJB5"/>
<keyword evidence="1" id="KW-0596">Phosphopantetheine</keyword>
<dbReference type="InterPro" id="IPR016039">
    <property type="entry name" value="Thiolase-like"/>
</dbReference>
<evidence type="ECO:0000256" key="4">
    <source>
        <dbReference type="RuleBase" id="RU003694"/>
    </source>
</evidence>
<dbReference type="Pfam" id="PF16197">
    <property type="entry name" value="KAsynt_C_assoc"/>
    <property type="match status" value="1"/>
</dbReference>
<dbReference type="EMBL" id="CP020474">
    <property type="protein sequence ID" value="ARE81806.1"/>
    <property type="molecule type" value="Genomic_DNA"/>
</dbReference>
<comment type="similarity">
    <text evidence="4">Belongs to the thiolase-like superfamily. Beta-ketoacyl-ACP synthases family.</text>
</comment>
<feature type="domain" description="Ketosynthase family 3 (KS3)" evidence="5">
    <location>
        <begin position="4"/>
        <end position="425"/>
    </location>
</feature>
<dbReference type="PANTHER" id="PTHR43775:SF37">
    <property type="entry name" value="SI:DKEY-61P9.11"/>
    <property type="match status" value="1"/>
</dbReference>
<dbReference type="CDD" id="cd00833">
    <property type="entry name" value="PKS"/>
    <property type="match status" value="1"/>
</dbReference>
<dbReference type="SMART" id="SM00825">
    <property type="entry name" value="PKS_KS"/>
    <property type="match status" value="1"/>
</dbReference>
<gene>
    <name evidence="6" type="primary">ppsA</name>
    <name evidence="6" type="ORF">ROSMUCSMR3_00300</name>
</gene>
<proteinExistence type="inferred from homology"/>
<dbReference type="Proteomes" id="UP000192273">
    <property type="component" value="Chromosome"/>
</dbReference>
<dbReference type="GO" id="GO:0006633">
    <property type="term" value="P:fatty acid biosynthetic process"/>
    <property type="evidence" value="ECO:0007669"/>
    <property type="project" value="InterPro"/>
</dbReference>
<organism evidence="6 7">
    <name type="scientific">Roseovarius mucosus</name>
    <dbReference type="NCBI Taxonomy" id="215743"/>
    <lineage>
        <taxon>Bacteria</taxon>
        <taxon>Pseudomonadati</taxon>
        <taxon>Pseudomonadota</taxon>
        <taxon>Alphaproteobacteria</taxon>
        <taxon>Rhodobacterales</taxon>
        <taxon>Roseobacteraceae</taxon>
        <taxon>Roseovarius</taxon>
    </lineage>
</organism>
<keyword evidence="2" id="KW-0597">Phosphoprotein</keyword>
<name>A0A1V0RJB5_9RHOB</name>
<evidence type="ECO:0000256" key="1">
    <source>
        <dbReference type="ARBA" id="ARBA00022450"/>
    </source>
</evidence>
<dbReference type="InterPro" id="IPR018201">
    <property type="entry name" value="Ketoacyl_synth_AS"/>
</dbReference>
<evidence type="ECO:0000256" key="3">
    <source>
        <dbReference type="ARBA" id="ARBA00022679"/>
    </source>
</evidence>
<evidence type="ECO:0000313" key="6">
    <source>
        <dbReference type="EMBL" id="ARE81806.1"/>
    </source>
</evidence>
<dbReference type="PROSITE" id="PS00606">
    <property type="entry name" value="KS3_1"/>
    <property type="match status" value="1"/>
</dbReference>